<comment type="pathway">
    <text evidence="6">Cofactor biosynthesis; coenzyme A biosynthesis; CoA from (R)-pantothenate: step 5/5.</text>
</comment>
<dbReference type="InterPro" id="IPR027417">
    <property type="entry name" value="P-loop_NTPase"/>
</dbReference>
<dbReference type="PANTHER" id="PTHR10695">
    <property type="entry name" value="DEPHOSPHO-COA KINASE-RELATED"/>
    <property type="match status" value="1"/>
</dbReference>
<organism evidence="8 9">
    <name type="scientific">Helicobacter brantae</name>
    <dbReference type="NCBI Taxonomy" id="375927"/>
    <lineage>
        <taxon>Bacteria</taxon>
        <taxon>Pseudomonadati</taxon>
        <taxon>Campylobacterota</taxon>
        <taxon>Epsilonproteobacteria</taxon>
        <taxon>Campylobacterales</taxon>
        <taxon>Helicobacteraceae</taxon>
        <taxon>Helicobacter</taxon>
    </lineage>
</organism>
<dbReference type="GO" id="GO:0005524">
    <property type="term" value="F:ATP binding"/>
    <property type="evidence" value="ECO:0007669"/>
    <property type="project" value="UniProtKB-UniRule"/>
</dbReference>
<dbReference type="HAMAP" id="MF_00376">
    <property type="entry name" value="Dephospho_CoA_kinase"/>
    <property type="match status" value="1"/>
</dbReference>
<dbReference type="AlphaFoldDB" id="A0A3D8IZT9"/>
<dbReference type="Proteomes" id="UP000257045">
    <property type="component" value="Unassembled WGS sequence"/>
</dbReference>
<evidence type="ECO:0000313" key="8">
    <source>
        <dbReference type="EMBL" id="RDU70787.1"/>
    </source>
</evidence>
<accession>A0A3D8IZT9</accession>
<dbReference type="EMBL" id="NXLV01000006">
    <property type="protein sequence ID" value="RDU70787.1"/>
    <property type="molecule type" value="Genomic_DNA"/>
</dbReference>
<dbReference type="GO" id="GO:0005737">
    <property type="term" value="C:cytoplasm"/>
    <property type="evidence" value="ECO:0007669"/>
    <property type="project" value="UniProtKB-SubCell"/>
</dbReference>
<dbReference type="OrthoDB" id="9812943at2"/>
<dbReference type="UniPathway" id="UPA00241">
    <property type="reaction ID" value="UER00356"/>
</dbReference>
<evidence type="ECO:0000256" key="6">
    <source>
        <dbReference type="HAMAP-Rule" id="MF_00376"/>
    </source>
</evidence>
<comment type="subcellular location">
    <subcellularLocation>
        <location evidence="6">Cytoplasm</location>
    </subcellularLocation>
</comment>
<evidence type="ECO:0000256" key="7">
    <source>
        <dbReference type="NCBIfam" id="TIGR00152"/>
    </source>
</evidence>
<dbReference type="SUPFAM" id="SSF52540">
    <property type="entry name" value="P-loop containing nucleoside triphosphate hydrolases"/>
    <property type="match status" value="1"/>
</dbReference>
<reference evidence="8 9" key="1">
    <citation type="submission" date="2018-04" db="EMBL/GenBank/DDBJ databases">
        <title>Novel Campyloabacter and Helicobacter Species and Strains.</title>
        <authorList>
            <person name="Mannion A.J."/>
            <person name="Shen Z."/>
            <person name="Fox J.G."/>
        </authorList>
    </citation>
    <scope>NUCLEOTIDE SEQUENCE [LARGE SCALE GENOMIC DNA]</scope>
    <source>
        <strain evidence="8 9">MIT 04-9366</strain>
    </source>
</reference>
<feature type="binding site" evidence="6">
    <location>
        <begin position="17"/>
        <end position="22"/>
    </location>
    <ligand>
        <name>ATP</name>
        <dbReference type="ChEBI" id="CHEBI:30616"/>
    </ligand>
</feature>
<comment type="caution">
    <text evidence="8">The sequence shown here is derived from an EMBL/GenBank/DDBJ whole genome shotgun (WGS) entry which is preliminary data.</text>
</comment>
<evidence type="ECO:0000256" key="4">
    <source>
        <dbReference type="ARBA" id="ARBA00022840"/>
    </source>
</evidence>
<keyword evidence="3 6" id="KW-0547">Nucleotide-binding</keyword>
<keyword evidence="6 8" id="KW-0418">Kinase</keyword>
<dbReference type="NCBIfam" id="TIGR00152">
    <property type="entry name" value="dephospho-CoA kinase"/>
    <property type="match status" value="1"/>
</dbReference>
<dbReference type="PANTHER" id="PTHR10695:SF46">
    <property type="entry name" value="BIFUNCTIONAL COENZYME A SYNTHASE-RELATED"/>
    <property type="match status" value="1"/>
</dbReference>
<proteinExistence type="inferred from homology"/>
<keyword evidence="2 6" id="KW-0808">Transferase</keyword>
<comment type="catalytic activity">
    <reaction evidence="6">
        <text>3'-dephospho-CoA + ATP = ADP + CoA + H(+)</text>
        <dbReference type="Rhea" id="RHEA:18245"/>
        <dbReference type="ChEBI" id="CHEBI:15378"/>
        <dbReference type="ChEBI" id="CHEBI:30616"/>
        <dbReference type="ChEBI" id="CHEBI:57287"/>
        <dbReference type="ChEBI" id="CHEBI:57328"/>
        <dbReference type="ChEBI" id="CHEBI:456216"/>
        <dbReference type="EC" id="2.7.1.24"/>
    </reaction>
</comment>
<sequence length="198" mass="22782">MDFSQFDYAYAISGGIGSGKSSVCNILATLGYKVLDADKIAHQVLREQSQKVIEVFGERIVGEGGINRKALGEIVFEDRDKLEQLQNILNPYIYQELFSQCQQLEREKKPYFVEIALLFEQRERLNFRHKILITAPKEVILQRVQERDGTSQMQVLQRIASQLPSEEKIPYASEVIENDSDFLGLERKIEKWVRGIVS</sequence>
<keyword evidence="9" id="KW-1185">Reference proteome</keyword>
<keyword evidence="5 6" id="KW-0173">Coenzyme A biosynthesis</keyword>
<evidence type="ECO:0000313" key="9">
    <source>
        <dbReference type="Proteomes" id="UP000257045"/>
    </source>
</evidence>
<comment type="similarity">
    <text evidence="1 6">Belongs to the CoaE family.</text>
</comment>
<protein>
    <recommendedName>
        <fullName evidence="6 7">Dephospho-CoA kinase</fullName>
        <ecNumber evidence="6 7">2.7.1.24</ecNumber>
    </recommendedName>
    <alternativeName>
        <fullName evidence="6">Dephosphocoenzyme A kinase</fullName>
    </alternativeName>
</protein>
<keyword evidence="6" id="KW-0963">Cytoplasm</keyword>
<keyword evidence="4 6" id="KW-0067">ATP-binding</keyword>
<dbReference type="Gene3D" id="3.40.50.300">
    <property type="entry name" value="P-loop containing nucleotide triphosphate hydrolases"/>
    <property type="match status" value="1"/>
</dbReference>
<comment type="function">
    <text evidence="6">Catalyzes the phosphorylation of the 3'-hydroxyl group of dephosphocoenzyme A to form coenzyme A.</text>
</comment>
<dbReference type="EC" id="2.7.1.24" evidence="6 7"/>
<gene>
    <name evidence="6" type="primary">coaE</name>
    <name evidence="8" type="ORF">CQA58_04480</name>
</gene>
<dbReference type="GO" id="GO:0004140">
    <property type="term" value="F:dephospho-CoA kinase activity"/>
    <property type="evidence" value="ECO:0007669"/>
    <property type="project" value="UniProtKB-UniRule"/>
</dbReference>
<dbReference type="CDD" id="cd02022">
    <property type="entry name" value="DPCK"/>
    <property type="match status" value="1"/>
</dbReference>
<evidence type="ECO:0000256" key="2">
    <source>
        <dbReference type="ARBA" id="ARBA00022679"/>
    </source>
</evidence>
<dbReference type="InterPro" id="IPR001977">
    <property type="entry name" value="Depp_CoAkinase"/>
</dbReference>
<evidence type="ECO:0000256" key="3">
    <source>
        <dbReference type="ARBA" id="ARBA00022741"/>
    </source>
</evidence>
<dbReference type="Pfam" id="PF01121">
    <property type="entry name" value="CoaE"/>
    <property type="match status" value="1"/>
</dbReference>
<evidence type="ECO:0000256" key="1">
    <source>
        <dbReference type="ARBA" id="ARBA00009018"/>
    </source>
</evidence>
<dbReference type="RefSeq" id="WP_115569532.1">
    <property type="nucleotide sequence ID" value="NZ_NXLV01000006.1"/>
</dbReference>
<dbReference type="GO" id="GO:0015937">
    <property type="term" value="P:coenzyme A biosynthetic process"/>
    <property type="evidence" value="ECO:0007669"/>
    <property type="project" value="UniProtKB-UniRule"/>
</dbReference>
<dbReference type="PROSITE" id="PS51219">
    <property type="entry name" value="DPCK"/>
    <property type="match status" value="1"/>
</dbReference>
<name>A0A3D8IZT9_9HELI</name>
<evidence type="ECO:0000256" key="5">
    <source>
        <dbReference type="ARBA" id="ARBA00022993"/>
    </source>
</evidence>